<organism evidence="1 2">
    <name type="scientific">[Candida] anglica</name>
    <dbReference type="NCBI Taxonomy" id="148631"/>
    <lineage>
        <taxon>Eukaryota</taxon>
        <taxon>Fungi</taxon>
        <taxon>Dikarya</taxon>
        <taxon>Ascomycota</taxon>
        <taxon>Saccharomycotina</taxon>
        <taxon>Pichiomycetes</taxon>
        <taxon>Debaryomycetaceae</taxon>
        <taxon>Kurtzmaniella</taxon>
    </lineage>
</organism>
<evidence type="ECO:0008006" key="3">
    <source>
        <dbReference type="Google" id="ProtNLM"/>
    </source>
</evidence>
<evidence type="ECO:0000313" key="1">
    <source>
        <dbReference type="EMBL" id="CAK7916258.1"/>
    </source>
</evidence>
<keyword evidence="2" id="KW-1185">Reference proteome</keyword>
<gene>
    <name evidence="1" type="ORF">CAAN4_G03048</name>
</gene>
<dbReference type="InterPro" id="IPR045237">
    <property type="entry name" value="COPS7/eIF3m"/>
</dbReference>
<accession>A0ABP0EH92</accession>
<proteinExistence type="predicted"/>
<dbReference type="PANTHER" id="PTHR15350">
    <property type="entry name" value="COP9 SIGNALOSOME COMPLEX SUBUNIT 7/DENDRITIC CELL PROTEIN GA17"/>
    <property type="match status" value="1"/>
</dbReference>
<dbReference type="PANTHER" id="PTHR15350:SF2">
    <property type="entry name" value="EUKARYOTIC TRANSLATION INITIATION FACTOR 3 SUBUNIT M"/>
    <property type="match status" value="1"/>
</dbReference>
<reference evidence="1 2" key="1">
    <citation type="submission" date="2024-01" db="EMBL/GenBank/DDBJ databases">
        <authorList>
            <consortium name="Genoscope - CEA"/>
            <person name="William W."/>
        </authorList>
    </citation>
    <scope>NUCLEOTIDE SEQUENCE [LARGE SCALE GENOMIC DNA]</scope>
    <source>
        <strain evidence="1 2">29B2s-10</strain>
    </source>
</reference>
<dbReference type="EMBL" id="OZ004259">
    <property type="protein sequence ID" value="CAK7916258.1"/>
    <property type="molecule type" value="Genomic_DNA"/>
</dbReference>
<dbReference type="Proteomes" id="UP001497600">
    <property type="component" value="Chromosome G"/>
</dbReference>
<protein>
    <recommendedName>
        <fullName evidence="3">Eukaryotic translation initiation factor 3 subunit M</fullName>
    </recommendedName>
</protein>
<sequence length="397" mass="43870">MHSVIIVEQELEQSVRGYAQILDTANGNTEVSQALLKYFNDAKTQITDKKALAEAVLASASTANLGQLPDKEFEPTYNLVLYILTQLVGPVETLLEQYPQILTNLVASNPTQQPSLRDRKSIKSTTILSLLNNVFNLLPEQSAKRVVVLNKILEVVAQSGLDFQLISGSIGDNLVSWLSAAGASEQDIKSTFWRFVSLDSASSLKTLQLIKTFTQEHTISAQELNQLIEFALESEVVDVSFLVNHNVAHAIKSHAASDDFVQLFDRYTNGELLVQSSLVSPQLIAKSQILALAKFFATSTQSIFQYKDIPAELASSSVELETLLINAIKSGVIEGKLNQLTETFYLTRANRFVLAGADNSQNWDNVQAALNEWKQSLHNINEIVNTTRENIVKDNQS</sequence>
<evidence type="ECO:0000313" key="2">
    <source>
        <dbReference type="Proteomes" id="UP001497600"/>
    </source>
</evidence>
<name>A0ABP0EH92_9ASCO</name>